<organism evidence="1 2">
    <name type="scientific">Niastella koreensis (strain DSM 17620 / KACC 11465 / NBRC 106392 / GR20-10)</name>
    <dbReference type="NCBI Taxonomy" id="700598"/>
    <lineage>
        <taxon>Bacteria</taxon>
        <taxon>Pseudomonadati</taxon>
        <taxon>Bacteroidota</taxon>
        <taxon>Chitinophagia</taxon>
        <taxon>Chitinophagales</taxon>
        <taxon>Chitinophagaceae</taxon>
        <taxon>Niastella</taxon>
    </lineage>
</organism>
<dbReference type="Proteomes" id="UP000005438">
    <property type="component" value="Chromosome"/>
</dbReference>
<dbReference type="AlphaFoldDB" id="G8TH21"/>
<dbReference type="EMBL" id="CP003178">
    <property type="protein sequence ID" value="AEW00632.1"/>
    <property type="molecule type" value="Genomic_DNA"/>
</dbReference>
<proteinExistence type="predicted"/>
<protein>
    <submittedName>
        <fullName evidence="1">Uncharacterized protein</fullName>
    </submittedName>
</protein>
<accession>G8TH21</accession>
<dbReference type="HOGENOM" id="CLU_3170744_0_0_10"/>
<gene>
    <name evidence="1" type="ordered locus">Niako_4372</name>
</gene>
<reference evidence="1 2" key="1">
    <citation type="submission" date="2011-12" db="EMBL/GenBank/DDBJ databases">
        <title>The complete genome of Niastella koreensis GR20-10.</title>
        <authorList>
            <consortium name="US DOE Joint Genome Institute (JGI-PGF)"/>
            <person name="Lucas S."/>
            <person name="Han J."/>
            <person name="Lapidus A."/>
            <person name="Bruce D."/>
            <person name="Goodwin L."/>
            <person name="Pitluck S."/>
            <person name="Peters L."/>
            <person name="Kyrpides N."/>
            <person name="Mavromatis K."/>
            <person name="Ivanova N."/>
            <person name="Mikhailova N."/>
            <person name="Davenport K."/>
            <person name="Saunders E."/>
            <person name="Detter J.C."/>
            <person name="Tapia R."/>
            <person name="Han C."/>
            <person name="Land M."/>
            <person name="Hauser L."/>
            <person name="Markowitz V."/>
            <person name="Cheng J.-F."/>
            <person name="Hugenholtz P."/>
            <person name="Woyke T."/>
            <person name="Wu D."/>
            <person name="Tindall B."/>
            <person name="Pomrenke H."/>
            <person name="Brambilla E."/>
            <person name="Klenk H.-P."/>
            <person name="Eisen J.A."/>
        </authorList>
    </citation>
    <scope>NUCLEOTIDE SEQUENCE [LARGE SCALE GENOMIC DNA]</scope>
    <source>
        <strain evidence="2">DSM 17620 / KACC 11465 / NBRC 106392 / GR20-10</strain>
    </source>
</reference>
<evidence type="ECO:0000313" key="2">
    <source>
        <dbReference type="Proteomes" id="UP000005438"/>
    </source>
</evidence>
<name>G8TH21_NIAKG</name>
<dbReference type="KEGG" id="nko:Niako_4372"/>
<sequence>MREKRCDFFLSYTLNANVKGSQKHGLKHYGKKYFANSFKSPNVKDGM</sequence>
<evidence type="ECO:0000313" key="1">
    <source>
        <dbReference type="EMBL" id="AEW00632.1"/>
    </source>
</evidence>